<accession>A0A845R557</accession>
<dbReference type="Proteomes" id="UP000467132">
    <property type="component" value="Unassembled WGS sequence"/>
</dbReference>
<dbReference type="AlphaFoldDB" id="A0A845R557"/>
<proteinExistence type="predicted"/>
<reference evidence="1 2" key="1">
    <citation type="submission" date="2018-08" db="EMBL/GenBank/DDBJ databases">
        <title>Murine metabolic-syndrome-specific gut microbial biobank.</title>
        <authorList>
            <person name="Liu C."/>
        </authorList>
    </citation>
    <scope>NUCLEOTIDE SEQUENCE [LARGE SCALE GENOMIC DNA]</scope>
    <source>
        <strain evidence="1 2">583</strain>
    </source>
</reference>
<evidence type="ECO:0000313" key="2">
    <source>
        <dbReference type="Proteomes" id="UP000467132"/>
    </source>
</evidence>
<dbReference type="EMBL" id="QXXA01000013">
    <property type="protein sequence ID" value="NBI07643.1"/>
    <property type="molecule type" value="Genomic_DNA"/>
</dbReference>
<evidence type="ECO:0000313" key="1">
    <source>
        <dbReference type="EMBL" id="NBI07643.1"/>
    </source>
</evidence>
<dbReference type="Gene3D" id="3.40.630.30">
    <property type="match status" value="1"/>
</dbReference>
<keyword evidence="2" id="KW-1185">Reference proteome</keyword>
<organism evidence="1 2">
    <name type="scientific">Senegalia massiliensis</name>
    <dbReference type="NCBI Taxonomy" id="1720316"/>
    <lineage>
        <taxon>Bacteria</taxon>
        <taxon>Bacillati</taxon>
        <taxon>Bacillota</taxon>
        <taxon>Clostridia</taxon>
        <taxon>Eubacteriales</taxon>
        <taxon>Clostridiaceae</taxon>
        <taxon>Senegalia</taxon>
    </lineage>
</organism>
<dbReference type="SUPFAM" id="SSF55729">
    <property type="entry name" value="Acyl-CoA N-acyltransferases (Nat)"/>
    <property type="match status" value="1"/>
</dbReference>
<dbReference type="RefSeq" id="WP_160198113.1">
    <property type="nucleotide sequence ID" value="NZ_QXXA01000013.1"/>
</dbReference>
<sequence>MFQSCSFESLKKIMEDNLEENLYFKKPKITITDMSDKEESYTFVQFRFKDNTLKIPQLYLSKKNTGTGTKILIWLEEFCINNGITKIQLKNIWKRGTSEYSKEMHNIIKKLGYEVIEESNTHINCEKTII</sequence>
<dbReference type="InterPro" id="IPR016181">
    <property type="entry name" value="Acyl_CoA_acyltransferase"/>
</dbReference>
<protein>
    <submittedName>
        <fullName evidence="1">Uncharacterized protein</fullName>
    </submittedName>
</protein>
<name>A0A845R557_9CLOT</name>
<comment type="caution">
    <text evidence="1">The sequence shown here is derived from an EMBL/GenBank/DDBJ whole genome shotgun (WGS) entry which is preliminary data.</text>
</comment>
<gene>
    <name evidence="1" type="ORF">D3Z33_12345</name>
</gene>